<dbReference type="InterPro" id="IPR036250">
    <property type="entry name" value="AcylCo_DH-like_C"/>
</dbReference>
<feature type="domain" description="Acyl-CoA dehydrogenase/oxidase C-terminal" evidence="8">
    <location>
        <begin position="234"/>
        <end position="378"/>
    </location>
</feature>
<keyword evidence="6 7" id="KW-0560">Oxidoreductase</keyword>
<evidence type="ECO:0000256" key="1">
    <source>
        <dbReference type="ARBA" id="ARBA00001974"/>
    </source>
</evidence>
<accession>H5ST56</accession>
<dbReference type="GO" id="GO:0004361">
    <property type="term" value="F:glutaryl-CoA dehydrogenase activity"/>
    <property type="evidence" value="ECO:0007669"/>
    <property type="project" value="TreeGrafter"/>
</dbReference>
<reference evidence="11" key="1">
    <citation type="journal article" date="2005" name="Environ. Microbiol.">
        <title>Genetic and functional properties of uncultivated thermophilic crenarchaeotes from a subsurface gold mine as revealed by analysis of genome fragments.</title>
        <authorList>
            <person name="Nunoura T."/>
            <person name="Hirayama H."/>
            <person name="Takami H."/>
            <person name="Oida H."/>
            <person name="Nishi S."/>
            <person name="Shimamura S."/>
            <person name="Suzuki Y."/>
            <person name="Inagaki F."/>
            <person name="Takai K."/>
            <person name="Nealson K.H."/>
            <person name="Horikoshi K."/>
        </authorList>
    </citation>
    <scope>NUCLEOTIDE SEQUENCE</scope>
</reference>
<evidence type="ECO:0000256" key="5">
    <source>
        <dbReference type="ARBA" id="ARBA00022946"/>
    </source>
</evidence>
<protein>
    <submittedName>
        <fullName evidence="11">Glutaryl-CoA dehydrogenase</fullName>
    </submittedName>
</protein>
<dbReference type="InterPro" id="IPR013786">
    <property type="entry name" value="AcylCoA_DH/ox_N"/>
</dbReference>
<dbReference type="InterPro" id="IPR009075">
    <property type="entry name" value="AcylCo_DH/oxidase_C"/>
</dbReference>
<dbReference type="SUPFAM" id="SSF47203">
    <property type="entry name" value="Acyl-CoA dehydrogenase C-terminal domain-like"/>
    <property type="match status" value="1"/>
</dbReference>
<dbReference type="Pfam" id="PF02771">
    <property type="entry name" value="Acyl-CoA_dh_N"/>
    <property type="match status" value="1"/>
</dbReference>
<dbReference type="InterPro" id="IPR052033">
    <property type="entry name" value="Glutaryl-CoA_DH_mitochondrial"/>
</dbReference>
<evidence type="ECO:0000313" key="11">
    <source>
        <dbReference type="EMBL" id="BAL59342.1"/>
    </source>
</evidence>
<keyword evidence="5" id="KW-0809">Transit peptide</keyword>
<feature type="domain" description="Acyl-CoA oxidase/dehydrogenase middle" evidence="9">
    <location>
        <begin position="131"/>
        <end position="221"/>
    </location>
</feature>
<dbReference type="InterPro" id="IPR046373">
    <property type="entry name" value="Acyl-CoA_Oxase/DH_mid-dom_sf"/>
</dbReference>
<dbReference type="Pfam" id="PF00441">
    <property type="entry name" value="Acyl-CoA_dh_1"/>
    <property type="match status" value="1"/>
</dbReference>
<organism evidence="11">
    <name type="scientific">Acetithermum autotrophicum</name>
    <dbReference type="NCBI Taxonomy" id="1446466"/>
    <lineage>
        <taxon>Bacteria</taxon>
        <taxon>Candidatus Bipolaricaulota</taxon>
        <taxon>Candidatus Acetithermum</taxon>
    </lineage>
</organism>
<dbReference type="InterPro" id="IPR006091">
    <property type="entry name" value="Acyl-CoA_Oxase/DH_mid-dom"/>
</dbReference>
<dbReference type="Gene3D" id="2.40.110.10">
    <property type="entry name" value="Butyryl-CoA Dehydrogenase, subunit A, domain 2"/>
    <property type="match status" value="1"/>
</dbReference>
<dbReference type="GO" id="GO:0046949">
    <property type="term" value="P:fatty-acyl-CoA biosynthetic process"/>
    <property type="evidence" value="ECO:0007669"/>
    <property type="project" value="TreeGrafter"/>
</dbReference>
<dbReference type="AlphaFoldDB" id="H5ST56"/>
<dbReference type="InterPro" id="IPR037069">
    <property type="entry name" value="AcylCoA_DH/ox_N_sf"/>
</dbReference>
<evidence type="ECO:0000259" key="8">
    <source>
        <dbReference type="Pfam" id="PF00441"/>
    </source>
</evidence>
<dbReference type="PANTHER" id="PTHR42807">
    <property type="entry name" value="GLUTARYL-COA DEHYDROGENASE, MITOCHONDRIAL"/>
    <property type="match status" value="1"/>
</dbReference>
<evidence type="ECO:0000256" key="6">
    <source>
        <dbReference type="ARBA" id="ARBA00023002"/>
    </source>
</evidence>
<dbReference type="PANTHER" id="PTHR42807:SF1">
    <property type="entry name" value="GLUTARYL-COA DEHYDROGENASE, MITOCHONDRIAL"/>
    <property type="match status" value="1"/>
</dbReference>
<evidence type="ECO:0000256" key="2">
    <source>
        <dbReference type="ARBA" id="ARBA00009347"/>
    </source>
</evidence>
<dbReference type="InterPro" id="IPR009100">
    <property type="entry name" value="AcylCoA_DH/oxidase_NM_dom_sf"/>
</dbReference>
<dbReference type="GO" id="GO:0000062">
    <property type="term" value="F:fatty-acyl-CoA binding"/>
    <property type="evidence" value="ECO:0007669"/>
    <property type="project" value="TreeGrafter"/>
</dbReference>
<sequence>MAFTGVDYFNIEELLTHEQKLIRNTVRQFVDEDVLPIIKDAFEAGHFPTELIPKMAKLGLLGATLKEYGGAGIDAISYGLAMQELERGDSGVRSFCSVQNGLVIYPIYTFGTKDQKDRWLPGLIRGELIGCFGLTEPGHGSDPGGMETTAVRDGNFYILNGVKSWITNATLAHIAIVWAKLDGVVRGFVVERGTKGFSTAKIEHKLSMRASDTGELYFDNCRVPKEHLLPGVEGLRGPLMCLNQARYSIAWGAVGAAMACYEEALQYAKERIQFGKPIASFQLVQQKLAEMLTEITKAQLLCYRLGQLKDQNALKHTHISLAKRNNVAMALKIAHMARDILGANGITLDYQAIRHLVNLETVYTYEGTHDIHTLILGHDITGIEALR</sequence>
<keyword evidence="3 7" id="KW-0285">Flavoprotein</keyword>
<comment type="similarity">
    <text evidence="2 7">Belongs to the acyl-CoA dehydrogenase family.</text>
</comment>
<feature type="domain" description="Acyl-CoA dehydrogenase/oxidase N-terminal" evidence="10">
    <location>
        <begin position="16"/>
        <end position="127"/>
    </location>
</feature>
<evidence type="ECO:0000256" key="7">
    <source>
        <dbReference type="RuleBase" id="RU362125"/>
    </source>
</evidence>
<comment type="cofactor">
    <cofactor evidence="1 7">
        <name>FAD</name>
        <dbReference type="ChEBI" id="CHEBI:57692"/>
    </cofactor>
</comment>
<dbReference type="GO" id="GO:0050660">
    <property type="term" value="F:flavin adenine dinucleotide binding"/>
    <property type="evidence" value="ECO:0007669"/>
    <property type="project" value="InterPro"/>
</dbReference>
<dbReference type="Pfam" id="PF02770">
    <property type="entry name" value="Acyl-CoA_dh_M"/>
    <property type="match status" value="1"/>
</dbReference>
<keyword evidence="4 7" id="KW-0274">FAD</keyword>
<reference evidence="11" key="2">
    <citation type="journal article" date="2012" name="PLoS ONE">
        <title>A Deeply Branching Thermophilic Bacterium with an Ancient Acetyl-CoA Pathway Dominates a Subsurface Ecosystem.</title>
        <authorList>
            <person name="Takami H."/>
            <person name="Noguchi H."/>
            <person name="Takaki Y."/>
            <person name="Uchiyama I."/>
            <person name="Toyoda A."/>
            <person name="Nishi S."/>
            <person name="Chee G.-J."/>
            <person name="Arai W."/>
            <person name="Nunoura T."/>
            <person name="Itoh T."/>
            <person name="Hattori M."/>
            <person name="Takai K."/>
        </authorList>
    </citation>
    <scope>NUCLEOTIDE SEQUENCE</scope>
</reference>
<evidence type="ECO:0000259" key="10">
    <source>
        <dbReference type="Pfam" id="PF02771"/>
    </source>
</evidence>
<gene>
    <name evidence="11" type="ORF">HGMM_OP3C497</name>
</gene>
<evidence type="ECO:0000259" key="9">
    <source>
        <dbReference type="Pfam" id="PF02770"/>
    </source>
</evidence>
<name>H5ST56_ACEAU</name>
<dbReference type="EMBL" id="AP011802">
    <property type="protein sequence ID" value="BAL59342.1"/>
    <property type="molecule type" value="Genomic_DNA"/>
</dbReference>
<dbReference type="FunFam" id="1.10.540.10:FF:000002">
    <property type="entry name" value="Acyl-CoA dehydrogenase FadE19"/>
    <property type="match status" value="1"/>
</dbReference>
<dbReference type="Gene3D" id="1.10.540.10">
    <property type="entry name" value="Acyl-CoA dehydrogenase/oxidase, N-terminal domain"/>
    <property type="match status" value="1"/>
</dbReference>
<proteinExistence type="inferred from homology"/>
<evidence type="ECO:0000256" key="4">
    <source>
        <dbReference type="ARBA" id="ARBA00022827"/>
    </source>
</evidence>
<dbReference type="SUPFAM" id="SSF56645">
    <property type="entry name" value="Acyl-CoA dehydrogenase NM domain-like"/>
    <property type="match status" value="1"/>
</dbReference>
<evidence type="ECO:0000256" key="3">
    <source>
        <dbReference type="ARBA" id="ARBA00022630"/>
    </source>
</evidence>
<dbReference type="Gene3D" id="1.20.140.10">
    <property type="entry name" value="Butyryl-CoA Dehydrogenase, subunit A, domain 3"/>
    <property type="match status" value="1"/>
</dbReference>
<dbReference type="GO" id="GO:0033539">
    <property type="term" value="P:fatty acid beta-oxidation using acyl-CoA dehydrogenase"/>
    <property type="evidence" value="ECO:0007669"/>
    <property type="project" value="TreeGrafter"/>
</dbReference>